<reference evidence="2" key="1">
    <citation type="submission" date="2025-08" db="UniProtKB">
        <authorList>
            <consortium name="Ensembl"/>
        </authorList>
    </citation>
    <scope>IDENTIFICATION</scope>
</reference>
<keyword evidence="1" id="KW-0732">Signal</keyword>
<feature type="signal peptide" evidence="1">
    <location>
        <begin position="1"/>
        <end position="24"/>
    </location>
</feature>
<name>A0A8D0DRX8_SALMN</name>
<keyword evidence="3" id="KW-1185">Reference proteome</keyword>
<reference evidence="2" key="2">
    <citation type="submission" date="2025-09" db="UniProtKB">
        <authorList>
            <consortium name="Ensembl"/>
        </authorList>
    </citation>
    <scope>IDENTIFICATION</scope>
</reference>
<dbReference type="AlphaFoldDB" id="A0A8D0DRX8"/>
<protein>
    <recommendedName>
        <fullName evidence="4">Secreted protein</fullName>
    </recommendedName>
</protein>
<proteinExistence type="predicted"/>
<dbReference type="Ensembl" id="ENSSMRT00000024492.1">
    <property type="protein sequence ID" value="ENSSMRP00000020892.1"/>
    <property type="gene ID" value="ENSSMRG00000016264.1"/>
</dbReference>
<evidence type="ECO:0008006" key="4">
    <source>
        <dbReference type="Google" id="ProtNLM"/>
    </source>
</evidence>
<evidence type="ECO:0000256" key="1">
    <source>
        <dbReference type="SAM" id="SignalP"/>
    </source>
</evidence>
<organism evidence="2 3">
    <name type="scientific">Salvator merianae</name>
    <name type="common">Argentine black and white tegu</name>
    <name type="synonym">Tupinambis merianae</name>
    <dbReference type="NCBI Taxonomy" id="96440"/>
    <lineage>
        <taxon>Eukaryota</taxon>
        <taxon>Metazoa</taxon>
        <taxon>Chordata</taxon>
        <taxon>Craniata</taxon>
        <taxon>Vertebrata</taxon>
        <taxon>Euteleostomi</taxon>
        <taxon>Lepidosauria</taxon>
        <taxon>Squamata</taxon>
        <taxon>Bifurcata</taxon>
        <taxon>Unidentata</taxon>
        <taxon>Episquamata</taxon>
        <taxon>Laterata</taxon>
        <taxon>Teiioidea</taxon>
        <taxon>Teiidae</taxon>
        <taxon>Salvator</taxon>
    </lineage>
</organism>
<evidence type="ECO:0000313" key="2">
    <source>
        <dbReference type="Ensembl" id="ENSSMRP00000020892.1"/>
    </source>
</evidence>
<evidence type="ECO:0000313" key="3">
    <source>
        <dbReference type="Proteomes" id="UP000694421"/>
    </source>
</evidence>
<sequence length="68" mass="7249">MNVICYSLSFFLCVCTIWMHRTVSAPAVVPAPVATTVSAKTVNASRCDKCAQGCICKGQPATKFSCCQ</sequence>
<dbReference type="Proteomes" id="UP000694421">
    <property type="component" value="Unplaced"/>
</dbReference>
<accession>A0A8D0DRX8</accession>
<feature type="chain" id="PRO_5033998110" description="Secreted protein" evidence="1">
    <location>
        <begin position="25"/>
        <end position="68"/>
    </location>
</feature>